<dbReference type="InterPro" id="IPR036390">
    <property type="entry name" value="WH_DNA-bd_sf"/>
</dbReference>
<comment type="function">
    <text evidence="5">Negative regulator of class I heat shock genes (grpE-dnaK-dnaJ and groELS operons). Prevents heat-shock induction of these operons.</text>
</comment>
<proteinExistence type="inferred from homology"/>
<organism evidence="7 8">
    <name type="scientific">Hyalangium minutum</name>
    <dbReference type="NCBI Taxonomy" id="394096"/>
    <lineage>
        <taxon>Bacteria</taxon>
        <taxon>Pseudomonadati</taxon>
        <taxon>Myxococcota</taxon>
        <taxon>Myxococcia</taxon>
        <taxon>Myxococcales</taxon>
        <taxon>Cystobacterineae</taxon>
        <taxon>Archangiaceae</taxon>
        <taxon>Hyalangium</taxon>
    </lineage>
</organism>
<dbReference type="SUPFAM" id="SSF46785">
    <property type="entry name" value="Winged helix' DNA-binding domain"/>
    <property type="match status" value="1"/>
</dbReference>
<evidence type="ECO:0000313" key="8">
    <source>
        <dbReference type="Proteomes" id="UP000028725"/>
    </source>
</evidence>
<dbReference type="SUPFAM" id="SSF55781">
    <property type="entry name" value="GAF domain-like"/>
    <property type="match status" value="1"/>
</dbReference>
<dbReference type="PIRSF" id="PIRSF005485">
    <property type="entry name" value="HrcA"/>
    <property type="match status" value="1"/>
</dbReference>
<dbReference type="STRING" id="394096.DB31_4695"/>
<dbReference type="Proteomes" id="UP000028725">
    <property type="component" value="Unassembled WGS sequence"/>
</dbReference>
<keyword evidence="3 5" id="KW-0346">Stress response</keyword>
<dbReference type="RefSeq" id="WP_044198766.1">
    <property type="nucleotide sequence ID" value="NZ_JMCB01000028.1"/>
</dbReference>
<evidence type="ECO:0000256" key="2">
    <source>
        <dbReference type="ARBA" id="ARBA00023015"/>
    </source>
</evidence>
<feature type="domain" description="Heat-inducible transcription repressor HrcA C-terminal" evidence="6">
    <location>
        <begin position="107"/>
        <end position="328"/>
    </location>
</feature>
<dbReference type="PANTHER" id="PTHR34824">
    <property type="entry name" value="HEAT-INDUCIBLE TRANSCRIPTION REPRESSOR HRCA"/>
    <property type="match status" value="1"/>
</dbReference>
<dbReference type="Gene3D" id="3.30.450.40">
    <property type="match status" value="1"/>
</dbReference>
<name>A0A085VZB9_9BACT</name>
<dbReference type="AlphaFoldDB" id="A0A085VZB9"/>
<comment type="caution">
    <text evidence="7">The sequence shown here is derived from an EMBL/GenBank/DDBJ whole genome shotgun (WGS) entry which is preliminary data.</text>
</comment>
<dbReference type="Gene3D" id="1.10.10.10">
    <property type="entry name" value="Winged helix-like DNA-binding domain superfamily/Winged helix DNA-binding domain"/>
    <property type="match status" value="1"/>
</dbReference>
<evidence type="ECO:0000256" key="1">
    <source>
        <dbReference type="ARBA" id="ARBA00022491"/>
    </source>
</evidence>
<keyword evidence="2 5" id="KW-0805">Transcription regulation</keyword>
<dbReference type="HAMAP" id="MF_00081">
    <property type="entry name" value="HrcA"/>
    <property type="match status" value="1"/>
</dbReference>
<evidence type="ECO:0000313" key="7">
    <source>
        <dbReference type="EMBL" id="KFE60782.1"/>
    </source>
</evidence>
<evidence type="ECO:0000256" key="5">
    <source>
        <dbReference type="HAMAP-Rule" id="MF_00081"/>
    </source>
</evidence>
<dbReference type="PANTHER" id="PTHR34824:SF1">
    <property type="entry name" value="HEAT-INDUCIBLE TRANSCRIPTION REPRESSOR HRCA"/>
    <property type="match status" value="1"/>
</dbReference>
<dbReference type="GO" id="GO:0003677">
    <property type="term" value="F:DNA binding"/>
    <property type="evidence" value="ECO:0007669"/>
    <property type="project" value="InterPro"/>
</dbReference>
<dbReference type="InterPro" id="IPR002571">
    <property type="entry name" value="HrcA"/>
</dbReference>
<keyword evidence="1 5" id="KW-0678">Repressor</keyword>
<dbReference type="Gene3D" id="3.30.390.60">
    <property type="entry name" value="Heat-inducible transcription repressor hrca homolog, domain 3"/>
    <property type="match status" value="1"/>
</dbReference>
<sequence>MSEELGEREKEVLRAVVQEYITTGGPVGSQHLSRKAEFDVSSATLRNVLADLEELGFLEKPHTSAGRVPTDRGYRFYVDTMVRLKDPAPKDRELIHAGLVQESNLGDILHEASRILHSLTRHASVVLTPRPEAAVFYRVEFVRLREDRVLAVLVGPNGQVQNKVITVDFPITSDELLKASNYLSELLREVPLEEARERIRQEMDQEQALYNALTAKALKLGAAATDLQTSESGRVRIEGTGSFLEQPEFADVERMRALFRTLDEKHKLLLLLDRVQRAREMQIFIGAESEFSAPGELTVIASPYGSREAVLGTVGVIGPTRMNYQRIIPLVNFTAQVLSRVLEQS</sequence>
<keyword evidence="8" id="KW-1185">Reference proteome</keyword>
<evidence type="ECO:0000256" key="4">
    <source>
        <dbReference type="ARBA" id="ARBA00023163"/>
    </source>
</evidence>
<protein>
    <recommendedName>
        <fullName evidence="5">Heat-inducible transcription repressor HrcA</fullName>
    </recommendedName>
</protein>
<dbReference type="InterPro" id="IPR023120">
    <property type="entry name" value="WHTH_transcript_rep_HrcA_IDD"/>
</dbReference>
<dbReference type="OrthoDB" id="9783139at2"/>
<dbReference type="InterPro" id="IPR029016">
    <property type="entry name" value="GAF-like_dom_sf"/>
</dbReference>
<evidence type="ECO:0000259" key="6">
    <source>
        <dbReference type="Pfam" id="PF01628"/>
    </source>
</evidence>
<dbReference type="GO" id="GO:0045892">
    <property type="term" value="P:negative regulation of DNA-templated transcription"/>
    <property type="evidence" value="ECO:0007669"/>
    <property type="project" value="UniProtKB-UniRule"/>
</dbReference>
<gene>
    <name evidence="5" type="primary">hrcA</name>
    <name evidence="7" type="ORF">DB31_4695</name>
</gene>
<dbReference type="InterPro" id="IPR021153">
    <property type="entry name" value="HrcA_C"/>
</dbReference>
<evidence type="ECO:0000256" key="3">
    <source>
        <dbReference type="ARBA" id="ARBA00023016"/>
    </source>
</evidence>
<accession>A0A085VZB9</accession>
<reference evidence="7 8" key="1">
    <citation type="submission" date="2014-04" db="EMBL/GenBank/DDBJ databases">
        <title>Genome assembly of Hyalangium minutum DSM 14724.</title>
        <authorList>
            <person name="Sharma G."/>
            <person name="Subramanian S."/>
        </authorList>
    </citation>
    <scope>NUCLEOTIDE SEQUENCE [LARGE SCALE GENOMIC DNA]</scope>
    <source>
        <strain evidence="7 8">DSM 14724</strain>
    </source>
</reference>
<dbReference type="NCBIfam" id="TIGR00331">
    <property type="entry name" value="hrcA"/>
    <property type="match status" value="1"/>
</dbReference>
<dbReference type="PATRIC" id="fig|394096.3.peg.8426"/>
<comment type="similarity">
    <text evidence="5">Belongs to the HrcA family.</text>
</comment>
<dbReference type="InterPro" id="IPR036388">
    <property type="entry name" value="WH-like_DNA-bd_sf"/>
</dbReference>
<dbReference type="Pfam" id="PF01628">
    <property type="entry name" value="HrcA"/>
    <property type="match status" value="1"/>
</dbReference>
<dbReference type="EMBL" id="JMCB01000028">
    <property type="protein sequence ID" value="KFE60782.1"/>
    <property type="molecule type" value="Genomic_DNA"/>
</dbReference>
<keyword evidence="4 5" id="KW-0804">Transcription</keyword>